<organism evidence="4 5">
    <name type="scientific">Effrenium voratum</name>
    <dbReference type="NCBI Taxonomy" id="2562239"/>
    <lineage>
        <taxon>Eukaryota</taxon>
        <taxon>Sar</taxon>
        <taxon>Alveolata</taxon>
        <taxon>Dinophyceae</taxon>
        <taxon>Suessiales</taxon>
        <taxon>Symbiodiniaceae</taxon>
        <taxon>Effrenium</taxon>
    </lineage>
</organism>
<evidence type="ECO:0008006" key="6">
    <source>
        <dbReference type="Google" id="ProtNLM"/>
    </source>
</evidence>
<keyword evidence="3" id="KW-1133">Transmembrane helix</keyword>
<dbReference type="GO" id="GO:0005829">
    <property type="term" value="C:cytosol"/>
    <property type="evidence" value="ECO:0007669"/>
    <property type="project" value="TreeGrafter"/>
</dbReference>
<dbReference type="SMART" id="SM00698">
    <property type="entry name" value="MORN"/>
    <property type="match status" value="18"/>
</dbReference>
<keyword evidence="1" id="KW-0677">Repeat</keyword>
<dbReference type="Pfam" id="PF02493">
    <property type="entry name" value="MORN"/>
    <property type="match status" value="19"/>
</dbReference>
<reference evidence="4" key="1">
    <citation type="submission" date="2023-08" db="EMBL/GenBank/DDBJ databases">
        <authorList>
            <person name="Chen Y."/>
            <person name="Shah S."/>
            <person name="Dougan E. K."/>
            <person name="Thang M."/>
            <person name="Chan C."/>
        </authorList>
    </citation>
    <scope>NUCLEOTIDE SEQUENCE</scope>
</reference>
<dbReference type="PANTHER" id="PTHR43215">
    <property type="entry name" value="RADIAL SPOKE HEAD 1 HOMOLOG"/>
    <property type="match status" value="1"/>
</dbReference>
<dbReference type="SUPFAM" id="SSF82185">
    <property type="entry name" value="Histone H3 K4-specific methyltransferase SET7/9 N-terminal domain"/>
    <property type="match status" value="5"/>
</dbReference>
<keyword evidence="3" id="KW-0472">Membrane</keyword>
<sequence>MRTQRAAMDACIKASLWQKALSLHLESDDQSSALVARALARGVQWQSAIGLLTRAPASKLLTDVLGALARAGQWQHACALLFSARAMSATRELGKAVSLVTSACGEASRWETALAVLSCSSQIRVIPDRLNFNAGMSACARGAQWHQALQLLWDLDRRMGPDVASFSIAITACEKGGRMEDAAQLMGSMSRRTLALDAVGFGACISACEKSSRWDQALQILHAALSAGHADFVSYNTAMSSCEKASCWEHAVDLLSQAVPGPVGPVGYGSVLSSLRLCGAWRRALELAAKGRGALDAVCLEQAILCLEATGQPQSPQLLRQMLKRLSQQLAIAARPGGLRAYAASTGALELCRSFGLRAEFGAFAARAKAKATEGSALCDLGRFCTRDALNEQRCSEKFGLPKFAAGFEAVPLQATAREAQATYCCEGIQDVRVVEGIFLQLAAGVVQQGLCKVRYEGSTCKLCPSQNLLCGASDCYRSAMNITWREEALTSSDSYYEALAGAVLDKACLDVIKQATSPVDAIIHMSTAAADTSTAVGQDCKTFHCRVLQNALYLQSDLENKGDNCTDTYGAKSSSSLSCPCETLLSDIGTEAKSAIDSICGVNLLLNGCSYYEATPSYCNTTGRRLDSLDELPCGHEADVTPRMLQATSNDAPAWTVGQWSSCQCYDQCMPGMMTRIVTCGGTTCRGEMPARRQACTCDHCAFCDAAFIMQVLMIVQFVQAGIAFVLSPSMAYFGSLPEESLIKLGIWKSLAGIFCRMLPVLELLGDFASLLGVLWLVTITFVPPIFQLEFMKDCFPNPVLRAATLVPLILCLVRLVLGRCARRYTRVPPQLYTPSGKLPPGLRHLWMMIRCLGPDNALNIEHFISDKRSGLDFGVVTPRKSDSDKLATNRLVKDQRIFSNGNSYVGTWLSGRMHGEGHYIWSDGSEFFGEFHEGYMWGNGKKTWPTGRTYDGEWRKDQMWGEGKMTWPSGEEYIGSLKKGVFHGKGTRTWPNGDRYAGSFKHGMQEGEGTFESAEEGWVYSGQWLQNRMNGRGKVKWPNGIEYDGDWKDGIREGKGKLTWADGSCYKGEFQHNCIEGKGKKTLPDGSWFEGQFHDSELEGRGTFHWPDGTEFEGLWHNSEIVGPGCHRFPNGTMITGVFENHGATGEGTKKWANGSVYTGTLLNNSIHKYGVFQWPDGRRYIGQFQDEMMHGEGMLCWSDDFGVCRYKGTFEHNVFQGHGVVEWSVKARYVGEFFNGLYHGEGTFEWPDKANVYRGQWQFGEMSGKGTLTTSCGSIYSGEFHAGNLEGRGTITFITNDQYTGEFKESMFNGLGCYTWSSGVTLTGVFENNLCSKVGKKTYTNGLVYVGEFFEDQEHGRGVLTDAFGTRVVGVWNSGKLEEELIEMLVSAPEVDPRGPPEQRVFVASRRPDALTQTLPEAVSSSGSDCKSIVLFTNGDKYVGGLRNGQKDGEGMYVYVDGSAYKGTWAADALAGEEVHPQAEAESEQTRRLHELNTKNAQAVLGMKAKLPGERKQVPPVARIQD</sequence>
<dbReference type="InterPro" id="IPR002885">
    <property type="entry name" value="PPR_rpt"/>
</dbReference>
<dbReference type="Gene3D" id="2.20.110.10">
    <property type="entry name" value="Histone H3 K4-specific methyltransferase SET7/9 N-terminal domain"/>
    <property type="match status" value="9"/>
</dbReference>
<dbReference type="Gene3D" id="1.25.40.10">
    <property type="entry name" value="Tetratricopeptide repeat domain"/>
    <property type="match status" value="1"/>
</dbReference>
<evidence type="ECO:0000313" key="4">
    <source>
        <dbReference type="EMBL" id="CAJ1405192.1"/>
    </source>
</evidence>
<comment type="caution">
    <text evidence="4">The sequence shown here is derived from an EMBL/GenBank/DDBJ whole genome shotgun (WGS) entry which is preliminary data.</text>
</comment>
<gene>
    <name evidence="4" type="ORF">EVOR1521_LOCUS27472</name>
</gene>
<name>A0AA36JGH3_9DINO</name>
<dbReference type="InterPro" id="IPR003409">
    <property type="entry name" value="MORN"/>
</dbReference>
<keyword evidence="3" id="KW-0812">Transmembrane</keyword>
<dbReference type="PANTHER" id="PTHR43215:SF14">
    <property type="entry name" value="RADIAL SPOKE HEAD 1 HOMOLOG"/>
    <property type="match status" value="1"/>
</dbReference>
<evidence type="ECO:0000256" key="1">
    <source>
        <dbReference type="ARBA" id="ARBA00022737"/>
    </source>
</evidence>
<dbReference type="EMBL" id="CAUJNA010003572">
    <property type="protein sequence ID" value="CAJ1405192.1"/>
    <property type="molecule type" value="Genomic_DNA"/>
</dbReference>
<dbReference type="InterPro" id="IPR011990">
    <property type="entry name" value="TPR-like_helical_dom_sf"/>
</dbReference>
<feature type="transmembrane region" description="Helical" evidence="3">
    <location>
        <begin position="769"/>
        <end position="788"/>
    </location>
</feature>
<keyword evidence="5" id="KW-1185">Reference proteome</keyword>
<feature type="repeat" description="PPR" evidence="2">
    <location>
        <begin position="162"/>
        <end position="196"/>
    </location>
</feature>
<proteinExistence type="predicted"/>
<dbReference type="Pfam" id="PF01535">
    <property type="entry name" value="PPR"/>
    <property type="match status" value="2"/>
</dbReference>
<protein>
    <recommendedName>
        <fullName evidence="6">Pentatricopeptide repeat-containing protein, chloroplastic</fullName>
    </recommendedName>
</protein>
<evidence type="ECO:0000256" key="2">
    <source>
        <dbReference type="PROSITE-ProRule" id="PRU00708"/>
    </source>
</evidence>
<evidence type="ECO:0000256" key="3">
    <source>
        <dbReference type="SAM" id="Phobius"/>
    </source>
</evidence>
<dbReference type="Proteomes" id="UP001178507">
    <property type="component" value="Unassembled WGS sequence"/>
</dbReference>
<evidence type="ECO:0000313" key="5">
    <source>
        <dbReference type="Proteomes" id="UP001178507"/>
    </source>
</evidence>
<feature type="transmembrane region" description="Helical" evidence="3">
    <location>
        <begin position="800"/>
        <end position="819"/>
    </location>
</feature>
<accession>A0AA36JGH3</accession>
<dbReference type="PROSITE" id="PS51375">
    <property type="entry name" value="PPR"/>
    <property type="match status" value="1"/>
</dbReference>